<dbReference type="Proteomes" id="UP000836402">
    <property type="component" value="Unassembled WGS sequence"/>
</dbReference>
<evidence type="ECO:0000256" key="2">
    <source>
        <dbReference type="ARBA" id="ARBA00006374"/>
    </source>
</evidence>
<feature type="region of interest" description="Disordered" evidence="5">
    <location>
        <begin position="230"/>
        <end position="255"/>
    </location>
</feature>
<dbReference type="PANTHER" id="PTHR13026">
    <property type="entry name" value="NNP-1 PROTEIN NOVEL NUCLEAR PROTEIN 1 NOP52"/>
    <property type="match status" value="1"/>
</dbReference>
<comment type="similarity">
    <text evidence="2">Belongs to the RRP1 family.</text>
</comment>
<comment type="caution">
    <text evidence="7">The sequence shown here is derived from an EMBL/GenBank/DDBJ whole genome shotgun (WGS) entry which is preliminary data.</text>
</comment>
<reference evidence="7" key="1">
    <citation type="submission" date="2016-04" db="EMBL/GenBank/DDBJ databases">
        <authorList>
            <person name="Nguyen H.D."/>
            <person name="Kesanakurti P."/>
            <person name="Cullis J."/>
            <person name="Levesque C.A."/>
            <person name="Hambleton S."/>
        </authorList>
    </citation>
    <scope>NUCLEOTIDE SEQUENCE</scope>
    <source>
        <strain evidence="7">DAOMC 238032</strain>
    </source>
</reference>
<evidence type="ECO:0000313" key="6">
    <source>
        <dbReference type="EMBL" id="CAD6957750.1"/>
    </source>
</evidence>
<dbReference type="Pfam" id="PF05997">
    <property type="entry name" value="Nop52"/>
    <property type="match status" value="1"/>
</dbReference>
<evidence type="ECO:0000256" key="5">
    <source>
        <dbReference type="SAM" id="MobiDB-lite"/>
    </source>
</evidence>
<gene>
    <name evidence="7" type="ORF">A4X03_0g1111</name>
    <name evidence="6" type="ORF">JKIAZH3_G8385</name>
</gene>
<dbReference type="GO" id="GO:0006364">
    <property type="term" value="P:rRNA processing"/>
    <property type="evidence" value="ECO:0007669"/>
    <property type="project" value="UniProtKB-KW"/>
</dbReference>
<dbReference type="GO" id="GO:0030688">
    <property type="term" value="C:preribosome, small subunit precursor"/>
    <property type="evidence" value="ECO:0007669"/>
    <property type="project" value="InterPro"/>
</dbReference>
<feature type="compositionally biased region" description="Basic residues" evidence="5">
    <location>
        <begin position="373"/>
        <end position="385"/>
    </location>
</feature>
<feature type="region of interest" description="Disordered" evidence="5">
    <location>
        <begin position="352"/>
        <end position="397"/>
    </location>
</feature>
<evidence type="ECO:0000313" key="9">
    <source>
        <dbReference type="Proteomes" id="UP000836402"/>
    </source>
</evidence>
<proteinExistence type="inferred from homology"/>
<organism evidence="7 8">
    <name type="scientific">Tilletia caries</name>
    <name type="common">wheat bunt fungus</name>
    <dbReference type="NCBI Taxonomy" id="13290"/>
    <lineage>
        <taxon>Eukaryota</taxon>
        <taxon>Fungi</taxon>
        <taxon>Dikarya</taxon>
        <taxon>Basidiomycota</taxon>
        <taxon>Ustilaginomycotina</taxon>
        <taxon>Exobasidiomycetes</taxon>
        <taxon>Tilletiales</taxon>
        <taxon>Tilletiaceae</taxon>
        <taxon>Tilletia</taxon>
    </lineage>
</organism>
<feature type="region of interest" description="Disordered" evidence="5">
    <location>
        <begin position="426"/>
        <end position="469"/>
    </location>
</feature>
<reference evidence="6" key="3">
    <citation type="submission" date="2020-10" db="EMBL/GenBank/DDBJ databases">
        <authorList>
            <person name="Sedaghatjoo S."/>
        </authorList>
    </citation>
    <scope>NUCLEOTIDE SEQUENCE</scope>
    <source>
        <strain evidence="6">AZH3</strain>
    </source>
</reference>
<feature type="region of interest" description="Disordered" evidence="5">
    <location>
        <begin position="33"/>
        <end position="54"/>
    </location>
</feature>
<keyword evidence="4" id="KW-0539">Nucleus</keyword>
<dbReference type="Proteomes" id="UP000077671">
    <property type="component" value="Unassembled WGS sequence"/>
</dbReference>
<name>A0A177VEH1_9BASI</name>
<dbReference type="EMBL" id="LWDD02000082">
    <property type="protein sequence ID" value="KAE8264219.1"/>
    <property type="molecule type" value="Genomic_DNA"/>
</dbReference>
<dbReference type="PANTHER" id="PTHR13026:SF0">
    <property type="entry name" value="RIBOSOMAL RNA PROCESSING 1B"/>
    <property type="match status" value="1"/>
</dbReference>
<protein>
    <submittedName>
        <fullName evidence="7">Uncharacterized protein</fullName>
    </submittedName>
</protein>
<comment type="subcellular location">
    <subcellularLocation>
        <location evidence="1">Nucleus</location>
    </subcellularLocation>
</comment>
<evidence type="ECO:0000313" key="8">
    <source>
        <dbReference type="Proteomes" id="UP000077671"/>
    </source>
</evidence>
<evidence type="ECO:0000313" key="7">
    <source>
        <dbReference type="EMBL" id="KAE8264219.1"/>
    </source>
</evidence>
<accession>A0A177VEH1</accession>
<feature type="compositionally biased region" description="Basic residues" evidence="5">
    <location>
        <begin position="437"/>
        <end position="446"/>
    </location>
</feature>
<sequence>MAPRTVKTSHGEAIGPLQAAELLRARRIATGKTALTPEEEAHQAARQAEQPTAQDALPLGRLLASTEKRIRDGAIRSLAAFVSRPSSSSSSAHQDDPPSTSAVILPAEMAKLWKGIFYCFWMSDKPLVQQALASELAQLVLRIANPPQGKKRSSTEEQQEQHDALDPGRVDSAIAFLQGFWAAMAREWPLIDKHRVDKYLLLMRRFTGAGFQLCQLTNWDPSALARLNDVLTTPTPAPGSASQDDSNDPFARGGPGPLAVHDIKLPDSISYHVADIWVDELSNALATADEPSSSSSSSRAAPLPEVFQPIMAALSRAALSKMYDRILQSSLQPLLDDLQKAIEFLDVIAGEDDDDLDDDHEAEGEEQGEGKAKSKGASRPKRNAQRKPDEGADGEEDDDFDIEELWEALDYPSLLQSALTLDASSQPTTIDTQAARPAKRAKSSKATRKEAELEPEMQTTPSSPTPSAKTLLCRARKLRLDIYLALRAAARSTSTTTTPANPARARSLEKLVRSQLSPTEDPEPQSPSDEGVLSASERRTLERKVRMERAKARILRRKRNVEMQAAVMRKAAERRAKKAKVASQGRAAAEKARLGMDGPVVIGPSLSRKLARRKK</sequence>
<feature type="compositionally biased region" description="Polar residues" evidence="5">
    <location>
        <begin position="230"/>
        <end position="244"/>
    </location>
</feature>
<keyword evidence="9" id="KW-1185">Reference proteome</keyword>
<dbReference type="InterPro" id="IPR010301">
    <property type="entry name" value="RRP1"/>
</dbReference>
<dbReference type="EMBL" id="CAJHJG010006515">
    <property type="protein sequence ID" value="CAD6957750.1"/>
    <property type="molecule type" value="Genomic_DNA"/>
</dbReference>
<evidence type="ECO:0000256" key="1">
    <source>
        <dbReference type="ARBA" id="ARBA00004123"/>
    </source>
</evidence>
<dbReference type="GO" id="GO:0005634">
    <property type="term" value="C:nucleus"/>
    <property type="evidence" value="ECO:0007669"/>
    <property type="project" value="UniProtKB-SubCell"/>
</dbReference>
<dbReference type="AlphaFoldDB" id="A0A177VEH1"/>
<evidence type="ECO:0000256" key="4">
    <source>
        <dbReference type="ARBA" id="ARBA00023242"/>
    </source>
</evidence>
<keyword evidence="3" id="KW-0698">rRNA processing</keyword>
<feature type="region of interest" description="Disordered" evidence="5">
    <location>
        <begin position="511"/>
        <end position="544"/>
    </location>
</feature>
<evidence type="ECO:0000256" key="3">
    <source>
        <dbReference type="ARBA" id="ARBA00022552"/>
    </source>
</evidence>
<reference evidence="7" key="2">
    <citation type="journal article" date="2019" name="IMA Fungus">
        <title>Genome sequencing and comparison of five Tilletia species to identify candidate genes for the detection of regulated species infecting wheat.</title>
        <authorList>
            <person name="Nguyen H.D.T."/>
            <person name="Sultana T."/>
            <person name="Kesanakurti P."/>
            <person name="Hambleton S."/>
        </authorList>
    </citation>
    <scope>NUCLEOTIDE SEQUENCE</scope>
    <source>
        <strain evidence="7">DAOMC 238032</strain>
    </source>
</reference>
<feature type="compositionally biased region" description="Acidic residues" evidence="5">
    <location>
        <begin position="352"/>
        <end position="367"/>
    </location>
</feature>